<feature type="region of interest" description="Disordered" evidence="5">
    <location>
        <begin position="1"/>
        <end position="169"/>
    </location>
</feature>
<sequence>MRAAKVQSRTRTEFQRSNSTTNAFIGGTQKAWMTGQLPESTRDPSTPKVSMPKALDQASNQASITLHKAQSLPEVNKAVKNSDLPNTAFGPESDHGRYPTQRRRQEGTKKFTSRSSTSLATGSTPPILSPSVAEEDPQPPPAIPMDVSTDAENVLPSPSPSVEARQNSVNVVEIEDEGPQPHVAEAQSVEAPTATLEELVLRCGGMEHFERLLKDAGKSNYGPVQIAASAAAPNLPGTTSSSGPRGQRPGSKNPLESESDRERPAPSIANKRPQEVTDEPRKRLQRLRCSSFEDSVAIPSATTVLPSQNGQSSAPAVPSDIEMGVFYQTLTQRMQLIANLPEREGSHVERPRLALLREACEKSDYFYLVLHQLFCFDYEIRKLYGQIPGLNEMHRKGLDVVAFLLVSNERMVDNAVTWFSIFPLPLGELIMNRPEFASAHTKVLRCLEKMATFWNDMRSQCTKRIYPPLVDELVVRFNVDSFLFQQIIFRAVLRDIWSGKPDHCFHITEEIFNRDYKEVMSRLSLSRLSLGSISAESVKLYQQAVIQEYQQTLVSHRQHTVAGSAASMAPPRLQQSQSLLAQANHYPNNRNTSQSEHNENTQSPPTFDLYAAQRHSLFAASGPAPIAIHAIQNSRQGNLLSQSQDLASNEFTSSQIGDFTQSPTVLPGFFSPEASMNSPGQWNSEQHQRERRTSSTAGNSFGILNNLDNTPQSTTATQQTPHVVPSNVSGNPHTHQLQQNSGLQQQPHNRVPSSSIANPHPCPQPEVRRSFSNRASEISLPALSPQPFIPSFYSSLTHVNPTPLIRSYPPLPTHPNPTTSALHQAHLRSPKLSYSMAKCYRYINHVLMPPEELDSKNRHVNWDFGVNRELTDWFAQDAHSSHGAPPTRSIVPGSRLCRIRCISLKDKAGMPAESEWAVADNVWPGSTAIVLNGIALDIRKKSHHGKDLPIEVTSYIKEGQNNLSTAVIGFQKDSTTRYAIGVEFILVVDDQKIKNQMKLLPYLEARKRILDQSKNMDPDIEVVQSQKVLDLTDPFTARIFDVPVRGINCQHNQCFDRDIFLQTRTAKVLGEPCGPDEFRCPICGQDARPPSLMIDSFFMGLRNELKERGRLDAKAIILHDSGEWEIKEEEEATGESGDGTGRKSAGPAAARTSSTSTARQSAPREVIELDDD</sequence>
<feature type="region of interest" description="Disordered" evidence="5">
    <location>
        <begin position="655"/>
        <end position="768"/>
    </location>
</feature>
<dbReference type="Pfam" id="PF02891">
    <property type="entry name" value="zf-MIZ"/>
    <property type="match status" value="1"/>
</dbReference>
<feature type="compositionally biased region" description="Polar residues" evidence="5">
    <location>
        <begin position="747"/>
        <end position="757"/>
    </location>
</feature>
<proteinExistence type="predicted"/>
<feature type="region of interest" description="Disordered" evidence="5">
    <location>
        <begin position="230"/>
        <end position="283"/>
    </location>
</feature>
<feature type="compositionally biased region" description="Polar residues" evidence="5">
    <location>
        <begin position="726"/>
        <end position="735"/>
    </location>
</feature>
<feature type="compositionally biased region" description="Low complexity" evidence="5">
    <location>
        <begin position="1144"/>
        <end position="1164"/>
    </location>
</feature>
<keyword evidence="8" id="KW-1185">Reference proteome</keyword>
<dbReference type="PROSITE" id="PS51044">
    <property type="entry name" value="ZF_SP_RING"/>
    <property type="match status" value="1"/>
</dbReference>
<dbReference type="Gene3D" id="3.30.40.10">
    <property type="entry name" value="Zinc/RING finger domain, C3HC4 (zinc finger)"/>
    <property type="match status" value="1"/>
</dbReference>
<evidence type="ECO:0000256" key="4">
    <source>
        <dbReference type="PROSITE-ProRule" id="PRU00452"/>
    </source>
</evidence>
<reference evidence="7" key="1">
    <citation type="submission" date="2021-03" db="EMBL/GenBank/DDBJ databases">
        <authorList>
            <person name="Tagirdzhanova G."/>
        </authorList>
    </citation>
    <scope>NUCLEOTIDE SEQUENCE</scope>
</reference>
<dbReference type="GO" id="GO:0000785">
    <property type="term" value="C:chromatin"/>
    <property type="evidence" value="ECO:0007669"/>
    <property type="project" value="TreeGrafter"/>
</dbReference>
<keyword evidence="3" id="KW-0862">Zinc</keyword>
<feature type="compositionally biased region" description="Polar residues" evidence="5">
    <location>
        <begin position="655"/>
        <end position="664"/>
    </location>
</feature>
<evidence type="ECO:0000313" key="7">
    <source>
        <dbReference type="EMBL" id="CAF9906340.1"/>
    </source>
</evidence>
<protein>
    <submittedName>
        <fullName evidence="7">Zinc finger MIZ domain-containing protein 1</fullName>
    </submittedName>
</protein>
<dbReference type="AlphaFoldDB" id="A0A8H3I3W6"/>
<dbReference type="PANTHER" id="PTHR10782:SF4">
    <property type="entry name" value="TONALLI, ISOFORM E"/>
    <property type="match status" value="1"/>
</dbReference>
<feature type="region of interest" description="Disordered" evidence="5">
    <location>
        <begin position="1125"/>
        <end position="1172"/>
    </location>
</feature>
<evidence type="ECO:0000259" key="6">
    <source>
        <dbReference type="PROSITE" id="PS51044"/>
    </source>
</evidence>
<dbReference type="GO" id="GO:0016925">
    <property type="term" value="P:protein sumoylation"/>
    <property type="evidence" value="ECO:0007669"/>
    <property type="project" value="TreeGrafter"/>
</dbReference>
<dbReference type="EMBL" id="CAJPDR010000016">
    <property type="protein sequence ID" value="CAF9906340.1"/>
    <property type="molecule type" value="Genomic_DNA"/>
</dbReference>
<feature type="compositionally biased region" description="Basic and acidic residues" evidence="5">
    <location>
        <begin position="92"/>
        <end position="109"/>
    </location>
</feature>
<feature type="compositionally biased region" description="Low complexity" evidence="5">
    <location>
        <begin position="710"/>
        <end position="721"/>
    </location>
</feature>
<feature type="compositionally biased region" description="Polar residues" evidence="5">
    <location>
        <begin position="37"/>
        <end position="48"/>
    </location>
</feature>
<keyword evidence="2 4" id="KW-0863">Zinc-finger</keyword>
<evidence type="ECO:0000256" key="2">
    <source>
        <dbReference type="ARBA" id="ARBA00022771"/>
    </source>
</evidence>
<feature type="compositionally biased region" description="Low complexity" evidence="5">
    <location>
        <begin position="736"/>
        <end position="746"/>
    </location>
</feature>
<feature type="domain" description="SP-RING-type" evidence="6">
    <location>
        <begin position="1016"/>
        <end position="1107"/>
    </location>
</feature>
<name>A0A8H3I3W6_9LECA</name>
<feature type="compositionally biased region" description="Polar residues" evidence="5">
    <location>
        <begin position="586"/>
        <end position="605"/>
    </location>
</feature>
<evidence type="ECO:0000256" key="5">
    <source>
        <dbReference type="SAM" id="MobiDB-lite"/>
    </source>
</evidence>
<feature type="compositionally biased region" description="Polar residues" evidence="5">
    <location>
        <begin position="694"/>
        <end position="709"/>
    </location>
</feature>
<dbReference type="GO" id="GO:0061665">
    <property type="term" value="F:SUMO ligase activity"/>
    <property type="evidence" value="ECO:0007669"/>
    <property type="project" value="TreeGrafter"/>
</dbReference>
<dbReference type="PANTHER" id="PTHR10782">
    <property type="entry name" value="ZINC FINGER MIZ DOMAIN-CONTAINING PROTEIN"/>
    <property type="match status" value="1"/>
</dbReference>
<keyword evidence="1" id="KW-0479">Metal-binding</keyword>
<gene>
    <name evidence="7" type="primary">ZMIZ1</name>
    <name evidence="7" type="ORF">ALECFALPRED_002204</name>
</gene>
<feature type="compositionally biased region" description="Basic and acidic residues" evidence="5">
    <location>
        <begin position="272"/>
        <end position="282"/>
    </location>
</feature>
<dbReference type="Proteomes" id="UP000664203">
    <property type="component" value="Unassembled WGS sequence"/>
</dbReference>
<comment type="caution">
    <text evidence="7">The sequence shown here is derived from an EMBL/GenBank/DDBJ whole genome shotgun (WGS) entry which is preliminary data.</text>
</comment>
<feature type="region of interest" description="Disordered" evidence="5">
    <location>
        <begin position="586"/>
        <end position="606"/>
    </location>
</feature>
<dbReference type="InterPro" id="IPR004181">
    <property type="entry name" value="Znf_MIZ"/>
</dbReference>
<feature type="compositionally biased region" description="Low complexity" evidence="5">
    <location>
        <begin position="240"/>
        <end position="251"/>
    </location>
</feature>
<dbReference type="OrthoDB" id="27975at2759"/>
<dbReference type="InterPro" id="IPR013083">
    <property type="entry name" value="Znf_RING/FYVE/PHD"/>
</dbReference>
<accession>A0A8H3I3W6</accession>
<evidence type="ECO:0000313" key="8">
    <source>
        <dbReference type="Proteomes" id="UP000664203"/>
    </source>
</evidence>
<evidence type="ECO:0000256" key="1">
    <source>
        <dbReference type="ARBA" id="ARBA00022723"/>
    </source>
</evidence>
<feature type="compositionally biased region" description="Polar residues" evidence="5">
    <location>
        <begin position="674"/>
        <end position="685"/>
    </location>
</feature>
<feature type="compositionally biased region" description="Polar residues" evidence="5">
    <location>
        <begin position="113"/>
        <end position="126"/>
    </location>
</feature>
<evidence type="ECO:0000256" key="3">
    <source>
        <dbReference type="ARBA" id="ARBA00022833"/>
    </source>
</evidence>
<organism evidence="7 8">
    <name type="scientific">Alectoria fallacina</name>
    <dbReference type="NCBI Taxonomy" id="1903189"/>
    <lineage>
        <taxon>Eukaryota</taxon>
        <taxon>Fungi</taxon>
        <taxon>Dikarya</taxon>
        <taxon>Ascomycota</taxon>
        <taxon>Pezizomycotina</taxon>
        <taxon>Lecanoromycetes</taxon>
        <taxon>OSLEUM clade</taxon>
        <taxon>Lecanoromycetidae</taxon>
        <taxon>Lecanorales</taxon>
        <taxon>Lecanorineae</taxon>
        <taxon>Parmeliaceae</taxon>
        <taxon>Alectoria</taxon>
    </lineage>
</organism>
<dbReference type="GO" id="GO:0008270">
    <property type="term" value="F:zinc ion binding"/>
    <property type="evidence" value="ECO:0007669"/>
    <property type="project" value="UniProtKB-KW"/>
</dbReference>